<dbReference type="AlphaFoldDB" id="A0A5M8FT48"/>
<keyword evidence="9" id="KW-1185">Reference proteome</keyword>
<dbReference type="EMBL" id="VWXX01000003">
    <property type="protein sequence ID" value="KAA6186976.1"/>
    <property type="molecule type" value="Genomic_DNA"/>
</dbReference>
<keyword evidence="6" id="KW-0678">Repressor</keyword>
<dbReference type="Gene3D" id="3.30.930.10">
    <property type="entry name" value="Bira Bifunctional Protein, Domain 2"/>
    <property type="match status" value="1"/>
</dbReference>
<dbReference type="RefSeq" id="WP_150090483.1">
    <property type="nucleotide sequence ID" value="NZ_JBFUOH010000127.1"/>
</dbReference>
<comment type="caution">
    <text evidence="8">The sequence shown here is derived from an EMBL/GenBank/DDBJ whole genome shotgun (WGS) entry which is preliminary data.</text>
</comment>
<dbReference type="InterPro" id="IPR013196">
    <property type="entry name" value="HTH_11"/>
</dbReference>
<dbReference type="InterPro" id="IPR045864">
    <property type="entry name" value="aa-tRNA-synth_II/BPL/LPL"/>
</dbReference>
<dbReference type="HAMAP" id="MF_00978">
    <property type="entry name" value="Bifunct_BirA"/>
    <property type="match status" value="1"/>
</dbReference>
<dbReference type="Pfam" id="PF03099">
    <property type="entry name" value="BPL_LplA_LipB"/>
    <property type="match status" value="1"/>
</dbReference>
<comment type="catalytic activity">
    <reaction evidence="5 6">
        <text>biotin + L-lysyl-[protein] + ATP = N(6)-biotinyl-L-lysyl-[protein] + AMP + diphosphate + H(+)</text>
        <dbReference type="Rhea" id="RHEA:11756"/>
        <dbReference type="Rhea" id="RHEA-COMP:9752"/>
        <dbReference type="Rhea" id="RHEA-COMP:10505"/>
        <dbReference type="ChEBI" id="CHEBI:15378"/>
        <dbReference type="ChEBI" id="CHEBI:29969"/>
        <dbReference type="ChEBI" id="CHEBI:30616"/>
        <dbReference type="ChEBI" id="CHEBI:33019"/>
        <dbReference type="ChEBI" id="CHEBI:57586"/>
        <dbReference type="ChEBI" id="CHEBI:83144"/>
        <dbReference type="ChEBI" id="CHEBI:456215"/>
        <dbReference type="EC" id="6.3.4.15"/>
    </reaction>
</comment>
<evidence type="ECO:0000256" key="5">
    <source>
        <dbReference type="ARBA" id="ARBA00047846"/>
    </source>
</evidence>
<keyword evidence="3 6" id="KW-0067">ATP-binding</keyword>
<dbReference type="GO" id="GO:0004077">
    <property type="term" value="F:biotin--[biotin carboxyl-carrier protein] ligase activity"/>
    <property type="evidence" value="ECO:0007669"/>
    <property type="project" value="UniProtKB-UniRule"/>
</dbReference>
<dbReference type="InterPro" id="IPR003142">
    <property type="entry name" value="BPL_C"/>
</dbReference>
<gene>
    <name evidence="6 8" type="primary">birA</name>
    <name evidence="8" type="ORF">F2Q65_03555</name>
</gene>
<keyword evidence="6" id="KW-0238">DNA-binding</keyword>
<dbReference type="GO" id="GO:0006355">
    <property type="term" value="P:regulation of DNA-templated transcription"/>
    <property type="evidence" value="ECO:0007669"/>
    <property type="project" value="UniProtKB-UniRule"/>
</dbReference>
<dbReference type="NCBIfam" id="TIGR00121">
    <property type="entry name" value="birA_ligase"/>
    <property type="match status" value="1"/>
</dbReference>
<comment type="function">
    <text evidence="6">Acts both as a biotin--[acetyl-CoA-carboxylase] ligase and a biotin-operon repressor. In the presence of ATP, BirA activates biotin to form the BirA-biotinyl-5'-adenylate (BirA-bio-5'-AMP or holoBirA) complex. HoloBirA can either transfer the biotinyl moiety to the biotin carboxyl carrier protein (BCCP) subunit of acetyl-CoA carboxylase, or bind to the biotin operator site and inhibit transcription of the operon.</text>
</comment>
<keyword evidence="4 6" id="KW-0092">Biotin</keyword>
<evidence type="ECO:0000256" key="3">
    <source>
        <dbReference type="ARBA" id="ARBA00022840"/>
    </source>
</evidence>
<dbReference type="Proteomes" id="UP000322981">
    <property type="component" value="Unassembled WGS sequence"/>
</dbReference>
<organism evidence="8 9">
    <name type="scientific">Thiohalocapsa marina</name>
    <dbReference type="NCBI Taxonomy" id="424902"/>
    <lineage>
        <taxon>Bacteria</taxon>
        <taxon>Pseudomonadati</taxon>
        <taxon>Pseudomonadota</taxon>
        <taxon>Gammaproteobacteria</taxon>
        <taxon>Chromatiales</taxon>
        <taxon>Chromatiaceae</taxon>
        <taxon>Thiohalocapsa</taxon>
    </lineage>
</organism>
<dbReference type="PANTHER" id="PTHR12835:SF5">
    <property type="entry name" value="BIOTIN--PROTEIN LIGASE"/>
    <property type="match status" value="1"/>
</dbReference>
<dbReference type="Gene3D" id="1.10.10.10">
    <property type="entry name" value="Winged helix-like DNA-binding domain superfamily/Winged helix DNA-binding domain"/>
    <property type="match status" value="1"/>
</dbReference>
<dbReference type="CDD" id="cd16442">
    <property type="entry name" value="BPL"/>
    <property type="match status" value="1"/>
</dbReference>
<keyword evidence="2 6" id="KW-0547">Nucleotide-binding</keyword>
<evidence type="ECO:0000259" key="7">
    <source>
        <dbReference type="PROSITE" id="PS51733"/>
    </source>
</evidence>
<dbReference type="Pfam" id="PF08279">
    <property type="entry name" value="HTH_11"/>
    <property type="match status" value="1"/>
</dbReference>
<dbReference type="InterPro" id="IPR004408">
    <property type="entry name" value="Biotin_CoA_COase_ligase"/>
</dbReference>
<dbReference type="OrthoDB" id="9807064at2"/>
<dbReference type="GO" id="GO:0005524">
    <property type="term" value="F:ATP binding"/>
    <property type="evidence" value="ECO:0007669"/>
    <property type="project" value="UniProtKB-UniRule"/>
</dbReference>
<evidence type="ECO:0000256" key="2">
    <source>
        <dbReference type="ARBA" id="ARBA00022741"/>
    </source>
</evidence>
<dbReference type="PANTHER" id="PTHR12835">
    <property type="entry name" value="BIOTIN PROTEIN LIGASE"/>
    <property type="match status" value="1"/>
</dbReference>
<dbReference type="InterPro" id="IPR036388">
    <property type="entry name" value="WH-like_DNA-bd_sf"/>
</dbReference>
<comment type="similarity">
    <text evidence="6">Belongs to the biotin--protein ligase family.</text>
</comment>
<dbReference type="InterPro" id="IPR008988">
    <property type="entry name" value="Transcriptional_repressor_C"/>
</dbReference>
<dbReference type="SUPFAM" id="SSF55681">
    <property type="entry name" value="Class II aaRS and biotin synthetases"/>
    <property type="match status" value="1"/>
</dbReference>
<evidence type="ECO:0000313" key="9">
    <source>
        <dbReference type="Proteomes" id="UP000322981"/>
    </source>
</evidence>
<feature type="binding site" evidence="6">
    <location>
        <begin position="93"/>
        <end position="95"/>
    </location>
    <ligand>
        <name>biotin</name>
        <dbReference type="ChEBI" id="CHEBI:57586"/>
    </ligand>
</feature>
<evidence type="ECO:0000256" key="4">
    <source>
        <dbReference type="ARBA" id="ARBA00023267"/>
    </source>
</evidence>
<feature type="DNA-binding region" description="H-T-H motif" evidence="6">
    <location>
        <begin position="19"/>
        <end position="38"/>
    </location>
</feature>
<feature type="domain" description="BPL/LPL catalytic" evidence="7">
    <location>
        <begin position="64"/>
        <end position="261"/>
    </location>
</feature>
<dbReference type="SUPFAM" id="SSF46785">
    <property type="entry name" value="Winged helix' DNA-binding domain"/>
    <property type="match status" value="1"/>
</dbReference>
<dbReference type="InterPro" id="IPR004143">
    <property type="entry name" value="BPL_LPL_catalytic"/>
</dbReference>
<dbReference type="InterPro" id="IPR030855">
    <property type="entry name" value="Bifunct_BirA"/>
</dbReference>
<evidence type="ECO:0000256" key="6">
    <source>
        <dbReference type="HAMAP-Rule" id="MF_00978"/>
    </source>
</evidence>
<dbReference type="Gene3D" id="2.30.30.100">
    <property type="match status" value="1"/>
</dbReference>
<proteinExistence type="inferred from homology"/>
<name>A0A5M8FT48_9GAMM</name>
<dbReference type="EC" id="6.3.4.15" evidence="6"/>
<dbReference type="GO" id="GO:0005737">
    <property type="term" value="C:cytoplasm"/>
    <property type="evidence" value="ECO:0007669"/>
    <property type="project" value="TreeGrafter"/>
</dbReference>
<accession>A0A5M8FT48</accession>
<dbReference type="PROSITE" id="PS51733">
    <property type="entry name" value="BPL_LPL_CATALYTIC"/>
    <property type="match status" value="1"/>
</dbReference>
<dbReference type="SUPFAM" id="SSF50037">
    <property type="entry name" value="C-terminal domain of transcriptional repressors"/>
    <property type="match status" value="1"/>
</dbReference>
<evidence type="ECO:0000313" key="8">
    <source>
        <dbReference type="EMBL" id="KAA6186976.1"/>
    </source>
</evidence>
<dbReference type="GO" id="GO:0003677">
    <property type="term" value="F:DNA binding"/>
    <property type="evidence" value="ECO:0007669"/>
    <property type="project" value="UniProtKB-UniRule"/>
</dbReference>
<dbReference type="NCBIfam" id="NF008847">
    <property type="entry name" value="PRK11886.1-2"/>
    <property type="match status" value="1"/>
</dbReference>
<feature type="binding site" evidence="6">
    <location>
        <position position="117"/>
    </location>
    <ligand>
        <name>biotin</name>
        <dbReference type="ChEBI" id="CHEBI:57586"/>
    </ligand>
</feature>
<keyword evidence="6" id="KW-0804">Transcription</keyword>
<reference evidence="8 9" key="1">
    <citation type="submission" date="2019-09" db="EMBL/GenBank/DDBJ databases">
        <title>Whole-genome sequence of the purple sulfur bacterium Thiohalocapsa marina DSM 19078.</title>
        <authorList>
            <person name="Kyndt J.A."/>
            <person name="Meyer T.E."/>
        </authorList>
    </citation>
    <scope>NUCLEOTIDE SEQUENCE [LARGE SCALE GENOMIC DNA]</scope>
    <source>
        <strain evidence="8 9">DSM 19078</strain>
    </source>
</reference>
<protein>
    <recommendedName>
        <fullName evidence="6">Bifunctional ligase/repressor BirA</fullName>
    </recommendedName>
    <alternativeName>
        <fullName evidence="6">Biotin operon repressor</fullName>
    </alternativeName>
    <alternativeName>
        <fullName evidence="6">Biotin--[acetyl-CoA-carboxylase] ligase</fullName>
        <ecNumber evidence="6">6.3.4.15</ecNumber>
    </alternativeName>
    <alternativeName>
        <fullName evidence="6">Biotin--protein ligase</fullName>
    </alternativeName>
    <alternativeName>
        <fullName evidence="6">Biotin-[acetyl-CoA carboxylase] synthetase</fullName>
    </alternativeName>
</protein>
<evidence type="ECO:0000256" key="1">
    <source>
        <dbReference type="ARBA" id="ARBA00022598"/>
    </source>
</evidence>
<dbReference type="Pfam" id="PF02237">
    <property type="entry name" value="BPL_C"/>
    <property type="match status" value="1"/>
</dbReference>
<dbReference type="InterPro" id="IPR036390">
    <property type="entry name" value="WH_DNA-bd_sf"/>
</dbReference>
<keyword evidence="6" id="KW-0805">Transcription regulation</keyword>
<keyword evidence="1 6" id="KW-0436">Ligase</keyword>
<feature type="binding site" evidence="6">
    <location>
        <position position="188"/>
    </location>
    <ligand>
        <name>biotin</name>
        <dbReference type="ChEBI" id="CHEBI:57586"/>
    </ligand>
</feature>
<sequence>MERHLQVVRLLADGERWSGEAIAGQLGISRAAVWKAVRKAAETLELEIESVRGHGYRLATPLELLDAEAIRAALTPAGRLRVAAVTVFQDIDSTNTWLAGRARAGDPGGSICLAERQHAGRGRRGRCWVSPFGGNIALSLLWRFAQAPAELGGLSLAAGVAVAKALEQVGATEVGLKWPNDLHWRRRKLAGLLLEVAGEAQGPSWAVIGVGVNLQLAPAQAQAIDQPWVDLATVLDGQAVGRNRVVATLIDALLEMLAMYAAQGLAPFVEDWRARDAYQGEPVLLVMGERQLQGRHAGIDPDGALRLDLGGEIRRFQAGEVSLRSRTG</sequence>
<feature type="binding site" evidence="6">
    <location>
        <begin position="121"/>
        <end position="123"/>
    </location>
    <ligand>
        <name>biotin</name>
        <dbReference type="ChEBI" id="CHEBI:57586"/>
    </ligand>
</feature>